<evidence type="ECO:0000313" key="2">
    <source>
        <dbReference type="Proteomes" id="UP001375382"/>
    </source>
</evidence>
<sequence>MNENDNDEYEPYNEILMDEGLGIYLVELNPDDNPFNKIHLELHQFPDYHITKSLSDDVLILRFPQNYVEKIVASWLKYQQQKLLQAACKGEQE</sequence>
<dbReference type="RefSeq" id="WP_335737935.1">
    <property type="nucleotide sequence ID" value="NZ_JALAAR010000032.1"/>
</dbReference>
<name>A0ABU8CCL3_9GAMM</name>
<gene>
    <name evidence="1" type="ORF">MN202_20175</name>
</gene>
<proteinExistence type="predicted"/>
<accession>A0ABU8CCL3</accession>
<protein>
    <submittedName>
        <fullName evidence="1">Uncharacterized protein</fullName>
    </submittedName>
</protein>
<comment type="caution">
    <text evidence="1">The sequence shown here is derived from an EMBL/GenBank/DDBJ whole genome shotgun (WGS) entry which is preliminary data.</text>
</comment>
<reference evidence="1 2" key="1">
    <citation type="journal article" date="2023" name="Ecotoxicol. Environ. Saf.">
        <title>Mercury remediation potential of mercury-resistant strain Rheinheimera metallidurans sp. nov. isolated from a municipal waste dumping site.</title>
        <authorList>
            <person name="Yadav V."/>
            <person name="Manjhi A."/>
            <person name="Vadakedath N."/>
        </authorList>
    </citation>
    <scope>NUCLEOTIDE SEQUENCE [LARGE SCALE GENOMIC DNA]</scope>
    <source>
        <strain evidence="1 2">E-49</strain>
    </source>
</reference>
<organism evidence="1 2">
    <name type="scientific">Rheinheimera muenzenbergensis</name>
    <dbReference type="NCBI Taxonomy" id="1193628"/>
    <lineage>
        <taxon>Bacteria</taxon>
        <taxon>Pseudomonadati</taxon>
        <taxon>Pseudomonadota</taxon>
        <taxon>Gammaproteobacteria</taxon>
        <taxon>Chromatiales</taxon>
        <taxon>Chromatiaceae</taxon>
        <taxon>Rheinheimera</taxon>
    </lineage>
</organism>
<keyword evidence="2" id="KW-1185">Reference proteome</keyword>
<dbReference type="Proteomes" id="UP001375382">
    <property type="component" value="Unassembled WGS sequence"/>
</dbReference>
<dbReference type="EMBL" id="JALAAR010000032">
    <property type="protein sequence ID" value="MEH8019559.1"/>
    <property type="molecule type" value="Genomic_DNA"/>
</dbReference>
<evidence type="ECO:0000313" key="1">
    <source>
        <dbReference type="EMBL" id="MEH8019559.1"/>
    </source>
</evidence>